<dbReference type="Proteomes" id="UP001642409">
    <property type="component" value="Unassembled WGS sequence"/>
</dbReference>
<evidence type="ECO:0000313" key="1">
    <source>
        <dbReference type="EMBL" id="CAL6038947.1"/>
    </source>
</evidence>
<name>A0ABP1JI04_9EUKA</name>
<keyword evidence="2" id="KW-1185">Reference proteome</keyword>
<reference evidence="1 2" key="1">
    <citation type="submission" date="2024-07" db="EMBL/GenBank/DDBJ databases">
        <authorList>
            <person name="Akdeniz Z."/>
        </authorList>
    </citation>
    <scope>NUCLEOTIDE SEQUENCE [LARGE SCALE GENOMIC DNA]</scope>
</reference>
<organism evidence="1 2">
    <name type="scientific">Hexamita inflata</name>
    <dbReference type="NCBI Taxonomy" id="28002"/>
    <lineage>
        <taxon>Eukaryota</taxon>
        <taxon>Metamonada</taxon>
        <taxon>Diplomonadida</taxon>
        <taxon>Hexamitidae</taxon>
        <taxon>Hexamitinae</taxon>
        <taxon>Hexamita</taxon>
    </lineage>
</organism>
<protein>
    <submittedName>
        <fullName evidence="1">Hypothetical_protein</fullName>
    </submittedName>
</protein>
<proteinExistence type="predicted"/>
<sequence length="190" mass="22289">MKDGILTIYDSKVCLSQVIGEWGQIVLCNCKLFNCELNQDFDKRLKMNLFSIASCKQTNYSAFKSNYCRFEGCTVNQLSESKIVSLLFCTLNDTQKYNHIIELSLKKVILNHFSTLMYPNLKNLVFCDVDVSENVEQTVGHIRQFIRFKKNNQLTVDKSLKFFLRNLLKINYRQLKKVFETISILKLWNQ</sequence>
<accession>A0ABP1JI04</accession>
<evidence type="ECO:0000313" key="2">
    <source>
        <dbReference type="Proteomes" id="UP001642409"/>
    </source>
</evidence>
<dbReference type="EMBL" id="CAXDID020000141">
    <property type="protein sequence ID" value="CAL6038947.1"/>
    <property type="molecule type" value="Genomic_DNA"/>
</dbReference>
<gene>
    <name evidence="1" type="ORF">HINF_LOCUS37616</name>
</gene>
<comment type="caution">
    <text evidence="1">The sequence shown here is derived from an EMBL/GenBank/DDBJ whole genome shotgun (WGS) entry which is preliminary data.</text>
</comment>